<dbReference type="OrthoDB" id="2121879at2759"/>
<feature type="chain" id="PRO_5025399419" description="DUF7707 domain-containing protein" evidence="2">
    <location>
        <begin position="19"/>
        <end position="206"/>
    </location>
</feature>
<sequence length="206" mass="21194">MLYSSLIVVASAFAGASAQLLSNGTTYNTPIPCCSLSAGVLPQARREEVCEAQRNTCSELCGGVGSVRTNDCDRTSLVFSCVCSNTTVFDTTKLAPYEQTVPGLVCRDWYNTCINRTFDNPGQQLTQQFQCDLAKQQQCGNLTTRAAQSSGSPSGSASRTSGGSSPSQTSTGAGTSQSSAGVAAGLAMYGTPILAGGLLAVFGIAL</sequence>
<proteinExistence type="predicted"/>
<feature type="compositionally biased region" description="Low complexity" evidence="1">
    <location>
        <begin position="146"/>
        <end position="176"/>
    </location>
</feature>
<dbReference type="InterPro" id="IPR056124">
    <property type="entry name" value="DUF7707"/>
</dbReference>
<evidence type="ECO:0000256" key="1">
    <source>
        <dbReference type="SAM" id="MobiDB-lite"/>
    </source>
</evidence>
<dbReference type="EMBL" id="MU006217">
    <property type="protein sequence ID" value="KAF2832025.1"/>
    <property type="molecule type" value="Genomic_DNA"/>
</dbReference>
<gene>
    <name evidence="4" type="ORF">CC86DRAFT_377259</name>
</gene>
<reference evidence="4" key="1">
    <citation type="journal article" date="2020" name="Stud. Mycol.">
        <title>101 Dothideomycetes genomes: a test case for predicting lifestyles and emergence of pathogens.</title>
        <authorList>
            <person name="Haridas S."/>
            <person name="Albert R."/>
            <person name="Binder M."/>
            <person name="Bloem J."/>
            <person name="Labutti K."/>
            <person name="Salamov A."/>
            <person name="Andreopoulos B."/>
            <person name="Baker S."/>
            <person name="Barry K."/>
            <person name="Bills G."/>
            <person name="Bluhm B."/>
            <person name="Cannon C."/>
            <person name="Castanera R."/>
            <person name="Culley D."/>
            <person name="Daum C."/>
            <person name="Ezra D."/>
            <person name="Gonzalez J."/>
            <person name="Henrissat B."/>
            <person name="Kuo A."/>
            <person name="Liang C."/>
            <person name="Lipzen A."/>
            <person name="Lutzoni F."/>
            <person name="Magnuson J."/>
            <person name="Mondo S."/>
            <person name="Nolan M."/>
            <person name="Ohm R."/>
            <person name="Pangilinan J."/>
            <person name="Park H.-J."/>
            <person name="Ramirez L."/>
            <person name="Alfaro M."/>
            <person name="Sun H."/>
            <person name="Tritt A."/>
            <person name="Yoshinaga Y."/>
            <person name="Zwiers L.-H."/>
            <person name="Turgeon B."/>
            <person name="Goodwin S."/>
            <person name="Spatafora J."/>
            <person name="Crous P."/>
            <person name="Grigoriev I."/>
        </authorList>
    </citation>
    <scope>NUCLEOTIDE SEQUENCE</scope>
    <source>
        <strain evidence="4">CBS 113818</strain>
    </source>
</reference>
<protein>
    <recommendedName>
        <fullName evidence="3">DUF7707 domain-containing protein</fullName>
    </recommendedName>
</protein>
<feature type="region of interest" description="Disordered" evidence="1">
    <location>
        <begin position="144"/>
        <end position="176"/>
    </location>
</feature>
<accession>A0A6A7AHF9</accession>
<dbReference type="Pfam" id="PF24808">
    <property type="entry name" value="DUF7707"/>
    <property type="match status" value="1"/>
</dbReference>
<evidence type="ECO:0000259" key="3">
    <source>
        <dbReference type="Pfam" id="PF24808"/>
    </source>
</evidence>
<dbReference type="Proteomes" id="UP000799424">
    <property type="component" value="Unassembled WGS sequence"/>
</dbReference>
<evidence type="ECO:0000256" key="2">
    <source>
        <dbReference type="SAM" id="SignalP"/>
    </source>
</evidence>
<keyword evidence="5" id="KW-1185">Reference proteome</keyword>
<name>A0A6A7AHF9_9PLEO</name>
<evidence type="ECO:0000313" key="5">
    <source>
        <dbReference type="Proteomes" id="UP000799424"/>
    </source>
</evidence>
<dbReference type="PANTHER" id="PTHR38118:SF2">
    <property type="entry name" value="CDP-ALCOHOL PHOSPHATIDYLTRANSFERASE PROTEIN"/>
    <property type="match status" value="1"/>
</dbReference>
<dbReference type="PANTHER" id="PTHR38118">
    <property type="entry name" value="ANCHORED CELL WALL PROTEIN 11-RELATED"/>
    <property type="match status" value="1"/>
</dbReference>
<keyword evidence="2" id="KW-0732">Signal</keyword>
<organism evidence="4 5">
    <name type="scientific">Ophiobolus disseminans</name>
    <dbReference type="NCBI Taxonomy" id="1469910"/>
    <lineage>
        <taxon>Eukaryota</taxon>
        <taxon>Fungi</taxon>
        <taxon>Dikarya</taxon>
        <taxon>Ascomycota</taxon>
        <taxon>Pezizomycotina</taxon>
        <taxon>Dothideomycetes</taxon>
        <taxon>Pleosporomycetidae</taxon>
        <taxon>Pleosporales</taxon>
        <taxon>Pleosporineae</taxon>
        <taxon>Phaeosphaeriaceae</taxon>
        <taxon>Ophiobolus</taxon>
    </lineage>
</organism>
<dbReference type="AlphaFoldDB" id="A0A6A7AHF9"/>
<feature type="domain" description="DUF7707" evidence="3">
    <location>
        <begin position="40"/>
        <end position="143"/>
    </location>
</feature>
<feature type="signal peptide" evidence="2">
    <location>
        <begin position="1"/>
        <end position="18"/>
    </location>
</feature>
<evidence type="ECO:0000313" key="4">
    <source>
        <dbReference type="EMBL" id="KAF2832025.1"/>
    </source>
</evidence>